<comment type="catalytic activity">
    <reaction evidence="10">
        <text>an acyl phosphate + sn-glycerol 3-phosphate = a 1-acyl-sn-glycero-3-phosphate + phosphate</text>
        <dbReference type="Rhea" id="RHEA:34075"/>
        <dbReference type="ChEBI" id="CHEBI:43474"/>
        <dbReference type="ChEBI" id="CHEBI:57597"/>
        <dbReference type="ChEBI" id="CHEBI:57970"/>
        <dbReference type="ChEBI" id="CHEBI:59918"/>
        <dbReference type="EC" id="2.3.1.275"/>
    </reaction>
</comment>
<reference evidence="11 12" key="1">
    <citation type="submission" date="2016-10" db="EMBL/GenBank/DDBJ databases">
        <authorList>
            <person name="de Groot N.N."/>
        </authorList>
    </citation>
    <scope>NUCLEOTIDE SEQUENCE [LARGE SCALE GENOMIC DNA]</scope>
    <source>
        <strain evidence="11 12">ATCC 51327</strain>
    </source>
</reference>
<evidence type="ECO:0000256" key="10">
    <source>
        <dbReference type="HAMAP-Rule" id="MF_01043"/>
    </source>
</evidence>
<comment type="pathway">
    <text evidence="10">Lipid metabolism; phospholipid metabolism.</text>
</comment>
<feature type="transmembrane region" description="Helical" evidence="10">
    <location>
        <begin position="54"/>
        <end position="75"/>
    </location>
</feature>
<keyword evidence="5 10" id="KW-1133">Transmembrane helix</keyword>
<dbReference type="EMBL" id="FOTI01000001">
    <property type="protein sequence ID" value="SFL06480.1"/>
    <property type="molecule type" value="Genomic_DNA"/>
</dbReference>
<evidence type="ECO:0000256" key="8">
    <source>
        <dbReference type="ARBA" id="ARBA00023209"/>
    </source>
</evidence>
<dbReference type="NCBIfam" id="TIGR00023">
    <property type="entry name" value="glycerol-3-phosphate 1-O-acyltransferase PlsY"/>
    <property type="match status" value="1"/>
</dbReference>
<keyword evidence="1 10" id="KW-1003">Cell membrane</keyword>
<dbReference type="GO" id="GO:0005886">
    <property type="term" value="C:plasma membrane"/>
    <property type="evidence" value="ECO:0007669"/>
    <property type="project" value="UniProtKB-SubCell"/>
</dbReference>
<dbReference type="PANTHER" id="PTHR30309:SF0">
    <property type="entry name" value="GLYCEROL-3-PHOSPHATE ACYLTRANSFERASE-RELATED"/>
    <property type="match status" value="1"/>
</dbReference>
<evidence type="ECO:0000256" key="6">
    <source>
        <dbReference type="ARBA" id="ARBA00023098"/>
    </source>
</evidence>
<feature type="transmembrane region" description="Helical" evidence="10">
    <location>
        <begin position="114"/>
        <end position="135"/>
    </location>
</feature>
<keyword evidence="7 10" id="KW-0472">Membrane</keyword>
<evidence type="ECO:0000256" key="1">
    <source>
        <dbReference type="ARBA" id="ARBA00022475"/>
    </source>
</evidence>
<feature type="transmembrane region" description="Helical" evidence="10">
    <location>
        <begin position="81"/>
        <end position="102"/>
    </location>
</feature>
<dbReference type="SMART" id="SM01207">
    <property type="entry name" value="G3P_acyltransf"/>
    <property type="match status" value="1"/>
</dbReference>
<dbReference type="UniPathway" id="UPA00085"/>
<dbReference type="Pfam" id="PF02660">
    <property type="entry name" value="G3P_acyltransf"/>
    <property type="match status" value="1"/>
</dbReference>
<comment type="function">
    <text evidence="10">Catalyzes the transfer of an acyl group from acyl-phosphate (acyl-PO(4)) to glycerol-3-phosphate (G3P) to form lysophosphatidic acid (LPA). This enzyme utilizes acyl-phosphate as fatty acyl donor, but not acyl-CoA or acyl-ACP.</text>
</comment>
<keyword evidence="4 10" id="KW-0812">Transmembrane</keyword>
<evidence type="ECO:0000313" key="11">
    <source>
        <dbReference type="EMBL" id="SFL06480.1"/>
    </source>
</evidence>
<dbReference type="InterPro" id="IPR003811">
    <property type="entry name" value="G3P_acylTferase_PlsY"/>
</dbReference>
<protein>
    <recommendedName>
        <fullName evidence="10">Glycerol-3-phosphate acyltransferase</fullName>
    </recommendedName>
    <alternativeName>
        <fullName evidence="10">Acyl-PO4 G3P acyltransferase</fullName>
    </alternativeName>
    <alternativeName>
        <fullName evidence="10">Acyl-phosphate--glycerol-3-phosphate acyltransferase</fullName>
    </alternativeName>
    <alternativeName>
        <fullName evidence="10">G3P acyltransferase</fullName>
        <shortName evidence="10">GPAT</shortName>
        <ecNumber evidence="10">2.3.1.275</ecNumber>
    </alternativeName>
    <alternativeName>
        <fullName evidence="10">Lysophosphatidic acid synthase</fullName>
        <shortName evidence="10">LPA synthase</shortName>
    </alternativeName>
</protein>
<evidence type="ECO:0000256" key="4">
    <source>
        <dbReference type="ARBA" id="ARBA00022692"/>
    </source>
</evidence>
<keyword evidence="3 10" id="KW-0808">Transferase</keyword>
<proteinExistence type="inferred from homology"/>
<evidence type="ECO:0000256" key="9">
    <source>
        <dbReference type="ARBA" id="ARBA00023264"/>
    </source>
</evidence>
<feature type="transmembrane region" description="Helical" evidence="10">
    <location>
        <begin position="6"/>
        <end position="27"/>
    </location>
</feature>
<evidence type="ECO:0000256" key="3">
    <source>
        <dbReference type="ARBA" id="ARBA00022679"/>
    </source>
</evidence>
<dbReference type="GO" id="GO:0008654">
    <property type="term" value="P:phospholipid biosynthetic process"/>
    <property type="evidence" value="ECO:0007669"/>
    <property type="project" value="UniProtKB-UniRule"/>
</dbReference>
<keyword evidence="11" id="KW-0012">Acyltransferase</keyword>
<dbReference type="GO" id="GO:0043772">
    <property type="term" value="F:acyl-phosphate glycerol-3-phosphate acyltransferase activity"/>
    <property type="evidence" value="ECO:0007669"/>
    <property type="project" value="UniProtKB-UniRule"/>
</dbReference>
<gene>
    <name evidence="10" type="primary">plsY</name>
    <name evidence="11" type="ORF">SAMN02983006_00035</name>
</gene>
<dbReference type="HAMAP" id="MF_01043">
    <property type="entry name" value="PlsY"/>
    <property type="match status" value="1"/>
</dbReference>
<keyword evidence="8 10" id="KW-0594">Phospholipid biosynthesis</keyword>
<evidence type="ECO:0000256" key="5">
    <source>
        <dbReference type="ARBA" id="ARBA00022989"/>
    </source>
</evidence>
<dbReference type="PANTHER" id="PTHR30309">
    <property type="entry name" value="INNER MEMBRANE PROTEIN YGIH"/>
    <property type="match status" value="1"/>
</dbReference>
<evidence type="ECO:0000256" key="7">
    <source>
        <dbReference type="ARBA" id="ARBA00023136"/>
    </source>
</evidence>
<keyword evidence="12" id="KW-1185">Reference proteome</keyword>
<name>A0A1I4EN20_9FIRM</name>
<keyword evidence="2 10" id="KW-0444">Lipid biosynthesis</keyword>
<dbReference type="OrthoDB" id="9777124at2"/>
<comment type="subcellular location">
    <subcellularLocation>
        <location evidence="10">Cell membrane</location>
        <topology evidence="10">Multi-pass membrane protein</topology>
    </subcellularLocation>
</comment>
<comment type="similarity">
    <text evidence="10">Belongs to the PlsY family.</text>
</comment>
<dbReference type="AlphaFoldDB" id="A0A1I4EN20"/>
<keyword evidence="6 10" id="KW-0443">Lipid metabolism</keyword>
<organism evidence="11 12">
    <name type="scientific">Halanaerobium salsuginis</name>
    <dbReference type="NCBI Taxonomy" id="29563"/>
    <lineage>
        <taxon>Bacteria</taxon>
        <taxon>Bacillati</taxon>
        <taxon>Bacillota</taxon>
        <taxon>Clostridia</taxon>
        <taxon>Halanaerobiales</taxon>
        <taxon>Halanaerobiaceae</taxon>
        <taxon>Halanaerobium</taxon>
    </lineage>
</organism>
<keyword evidence="9 10" id="KW-1208">Phospholipid metabolism</keyword>
<sequence length="205" mass="22226">MSFIFAVLLSYLIGSIPSGFLLTKYLMKKDVRKYGSGNIGATNVARVMGLKSGIIVAVFDILKGYLGVLAAQLILANSAPIWVLIAAVAAIAGHNWSVFLGFSGGKGVATTFGVILRLYPLAFLIYGLIWLAFVLKTRYVSLGSIIGAISLPFTLYFSGFAAQDIIFACLLALFVIYTHRENIKRLLHGKENRMDPDKLGKSGKK</sequence>
<evidence type="ECO:0000256" key="2">
    <source>
        <dbReference type="ARBA" id="ARBA00022516"/>
    </source>
</evidence>
<dbReference type="STRING" id="29563.SAMN02983006_00035"/>
<dbReference type="EC" id="2.3.1.275" evidence="10"/>
<evidence type="ECO:0000313" key="12">
    <source>
        <dbReference type="Proteomes" id="UP000199006"/>
    </source>
</evidence>
<dbReference type="Proteomes" id="UP000199006">
    <property type="component" value="Unassembled WGS sequence"/>
</dbReference>
<dbReference type="RefSeq" id="WP_089857831.1">
    <property type="nucleotide sequence ID" value="NZ_FOTI01000001.1"/>
</dbReference>
<accession>A0A1I4EN20</accession>
<feature type="transmembrane region" description="Helical" evidence="10">
    <location>
        <begin position="155"/>
        <end position="177"/>
    </location>
</feature>
<comment type="subunit">
    <text evidence="10">Probably interacts with PlsX.</text>
</comment>